<reference evidence="4" key="1">
    <citation type="journal article" date="2019" name="Int. J. Syst. Evol. Microbiol.">
        <title>The Global Catalogue of Microorganisms (GCM) 10K type strain sequencing project: providing services to taxonomists for standard genome sequencing and annotation.</title>
        <authorList>
            <consortium name="The Broad Institute Genomics Platform"/>
            <consortium name="The Broad Institute Genome Sequencing Center for Infectious Disease"/>
            <person name="Wu L."/>
            <person name="Ma J."/>
        </authorList>
    </citation>
    <scope>NUCLEOTIDE SEQUENCE [LARGE SCALE GENOMIC DNA]</scope>
    <source>
        <strain evidence="4">YJ-61-S</strain>
    </source>
</reference>
<protein>
    <submittedName>
        <fullName evidence="3">VCBS repeat-containing protein</fullName>
    </submittedName>
</protein>
<keyword evidence="1" id="KW-0732">Signal</keyword>
<dbReference type="Pfam" id="PF13517">
    <property type="entry name" value="FG-GAP_3"/>
    <property type="match status" value="4"/>
</dbReference>
<evidence type="ECO:0000256" key="1">
    <source>
        <dbReference type="ARBA" id="ARBA00022729"/>
    </source>
</evidence>
<accession>A0ABV9HXN7</accession>
<dbReference type="EMBL" id="JBHSFV010000008">
    <property type="protein sequence ID" value="MFC4634934.1"/>
    <property type="molecule type" value="Genomic_DNA"/>
</dbReference>
<proteinExistence type="predicted"/>
<dbReference type="SUPFAM" id="SSF69318">
    <property type="entry name" value="Integrin alpha N-terminal domain"/>
    <property type="match status" value="3"/>
</dbReference>
<comment type="caution">
    <text evidence="3">The sequence shown here is derived from an EMBL/GenBank/DDBJ whole genome shotgun (WGS) entry which is preliminary data.</text>
</comment>
<dbReference type="Pfam" id="PF07593">
    <property type="entry name" value="UnbV_ASPIC"/>
    <property type="match status" value="1"/>
</dbReference>
<dbReference type="Proteomes" id="UP001596043">
    <property type="component" value="Unassembled WGS sequence"/>
</dbReference>
<evidence type="ECO:0000313" key="4">
    <source>
        <dbReference type="Proteomes" id="UP001596043"/>
    </source>
</evidence>
<evidence type="ECO:0000259" key="2">
    <source>
        <dbReference type="Pfam" id="PF07593"/>
    </source>
</evidence>
<gene>
    <name evidence="3" type="ORF">ACFO3O_13520</name>
</gene>
<evidence type="ECO:0000313" key="3">
    <source>
        <dbReference type="EMBL" id="MFC4634934.1"/>
    </source>
</evidence>
<dbReference type="InterPro" id="IPR011519">
    <property type="entry name" value="UnbV_ASPIC"/>
</dbReference>
<dbReference type="InterPro" id="IPR013517">
    <property type="entry name" value="FG-GAP"/>
</dbReference>
<organism evidence="3 4">
    <name type="scientific">Dokdonia ponticola</name>
    <dbReference type="NCBI Taxonomy" id="2041041"/>
    <lineage>
        <taxon>Bacteria</taxon>
        <taxon>Pseudomonadati</taxon>
        <taxon>Bacteroidota</taxon>
        <taxon>Flavobacteriia</taxon>
        <taxon>Flavobacteriales</taxon>
        <taxon>Flavobacteriaceae</taxon>
        <taxon>Dokdonia</taxon>
    </lineage>
</organism>
<name>A0ABV9HXN7_9FLAO</name>
<dbReference type="InterPro" id="IPR028994">
    <property type="entry name" value="Integrin_alpha_N"/>
</dbReference>
<dbReference type="PANTHER" id="PTHR16026">
    <property type="entry name" value="CARTILAGE ACIDIC PROTEIN 1"/>
    <property type="match status" value="1"/>
</dbReference>
<dbReference type="RefSeq" id="WP_379979681.1">
    <property type="nucleotide sequence ID" value="NZ_JBHSFV010000008.1"/>
</dbReference>
<dbReference type="PROSITE" id="PS51257">
    <property type="entry name" value="PROKAR_LIPOPROTEIN"/>
    <property type="match status" value="1"/>
</dbReference>
<feature type="domain" description="ASPIC/UnbV" evidence="2">
    <location>
        <begin position="536"/>
        <end position="598"/>
    </location>
</feature>
<dbReference type="InterPro" id="IPR027039">
    <property type="entry name" value="Crtac1"/>
</dbReference>
<sequence length="1122" mass="123866">MKQFLTIGLALFFLGCGQEKDTKTTTSVSEETSDKTQNLFELIPSLESGITFSNTLKEDVGTIENLFDFDYFYNGAGVGVADINNDGLQDLFFTGNQVENKLYLNKGNLQFEDISEQAGINAGKQWANGVTFADVNNDGWIDIYVSQGGPKQAQDRKNLLYINLKDNRFRESAQEYNLADTGISTQSVFFDYDNDGDLDCVVSNENEFYGLDPKRFFATMDLGDNLNKSSVQLYENTGNSYSKITKKAGLLKAAFGLGITVSDINNDGWLDIYIANDYYVPDAMYINNKNGTFTDQIKEYTKQVSFYGMGVDIADINNDNLQDIFVLDMAASDHVRSKTLMASMDTDRFSMLVDDLGFQHQYMFNSLQLNMGGNHFNNAVHQAKMAKTDWSWAGLIVDLDNDSHRDVYVTNGYRRYALDNDVQNQVRDTQKAFGGKVPLDVKQKLYDAMPTEKLSNIMFHNDGDLHFENKGYQWGLAVASYSNGGAYADLDNDGDLELIVNNIDDEAFLFKNTSTEKEVGNYLRVTLEGATSETFAKVTIAYGDQSQVYESKRAKGYLSATENIAHFGLGDIKNIDKITVQWLSGKMEERTNVPVNTLVSFVENEATLSGDPVFKTDMGAGYAFANLPSRQAGAETIFGLDFTHKENTYDDFAKEVLLPYKQSTLGPSMTKGDVNGDGLEDVYVGGASGQAGQLFVQTETGFKKSKQNAFEADAMHEDMESILFDADGDQDLDLIVVSGGNEFAAQTAVYENRYYQNNGKGIFTKVAFDTDKTTGSLSSKSVTTIDYDSDGDLDVIVGNRIQPQHFPVSAPSQIYQNNGGVFINVTSQVAPGLSGFGIVNKVITTDYDADGDDDFMMVGEWSHIGVFKNENGIFTDVSKDLGLDSEKGWWFTIAETDVNKDGLPDFIVGNIGDNVKYKASKKTPFKVFASDFDDNGTFDLVLSSSYNGNYVPARGKQCSTQQMPFISEKFETYNAFANATLKDIYGEKLETAYQKDVTTFSSKLLINKGDGTFDVSVLPTYVQTAPVLSVITRDINEDGYEDVIVIGNIYNTEVETPRYDAGNGVVLLSNQKDGYTALSVMESGLFVDGNAKSLLEVSHVGLKKDIVLVGINDGPLAIVELK</sequence>
<dbReference type="Gene3D" id="2.130.10.130">
    <property type="entry name" value="Integrin alpha, N-terminal"/>
    <property type="match status" value="3"/>
</dbReference>
<keyword evidence="4" id="KW-1185">Reference proteome</keyword>
<dbReference type="PANTHER" id="PTHR16026:SF0">
    <property type="entry name" value="CARTILAGE ACIDIC PROTEIN 1"/>
    <property type="match status" value="1"/>
</dbReference>